<evidence type="ECO:0000256" key="2">
    <source>
        <dbReference type="ARBA" id="ARBA00022679"/>
    </source>
</evidence>
<dbReference type="InterPro" id="IPR007053">
    <property type="entry name" value="LRAT_dom"/>
</dbReference>
<evidence type="ECO:0000313" key="8">
    <source>
        <dbReference type="EMBL" id="CAB1455048.1"/>
    </source>
</evidence>
<feature type="domain" description="LRAT" evidence="7">
    <location>
        <begin position="68"/>
        <end position="184"/>
    </location>
</feature>
<comment type="caution">
    <text evidence="8">The sequence shown here is derived from an EMBL/GenBank/DDBJ whole genome shotgun (WGS) entry which is preliminary data.</text>
</comment>
<dbReference type="GO" id="GO:0008970">
    <property type="term" value="F:phospholipase A1 activity"/>
    <property type="evidence" value="ECO:0007669"/>
    <property type="project" value="TreeGrafter"/>
</dbReference>
<dbReference type="GO" id="GO:0070292">
    <property type="term" value="P:N-acylphosphatidylethanolamine metabolic process"/>
    <property type="evidence" value="ECO:0007669"/>
    <property type="project" value="TreeGrafter"/>
</dbReference>
<dbReference type="AlphaFoldDB" id="A0A9N7VTP9"/>
<evidence type="ECO:0000259" key="7">
    <source>
        <dbReference type="PROSITE" id="PS51934"/>
    </source>
</evidence>
<feature type="region of interest" description="Disordered" evidence="5">
    <location>
        <begin position="1"/>
        <end position="27"/>
    </location>
</feature>
<sequence>MGLLRCQQKTPDTEEEEKEEEQKKERTGFIVKRSRSHRQKKLKVKTGPRLTDKMAPTLDMEKLRLGDLIEISRPMYQHWAVYVGNGYVVHLAPPCEGPSVGSSSVMSVLADSALVKKEFLWAVVGDDEWHVNNDLDREHSPRLGFVIANEAMGWVGRTVQYSIVSGNCEHFVNNLRYGKNVSRQVTSATNVAFGVGAAGLAVFGILALARGLRGENKNTE</sequence>
<keyword evidence="9" id="KW-1185">Reference proteome</keyword>
<dbReference type="InterPro" id="IPR051496">
    <property type="entry name" value="H-rev107_PLA/AT"/>
</dbReference>
<keyword evidence="2" id="KW-0808">Transferase</keyword>
<dbReference type="PANTHER" id="PTHR13943:SF31">
    <property type="entry name" value="PHOSPHOLIPASE A AND ACYLTRANSFERASE 3"/>
    <property type="match status" value="1"/>
</dbReference>
<evidence type="ECO:0000256" key="4">
    <source>
        <dbReference type="ARBA" id="ARBA00023098"/>
    </source>
</evidence>
<evidence type="ECO:0000256" key="6">
    <source>
        <dbReference type="SAM" id="Phobius"/>
    </source>
</evidence>
<keyword evidence="4" id="KW-0443">Lipid metabolism</keyword>
<dbReference type="Proteomes" id="UP001153269">
    <property type="component" value="Unassembled WGS sequence"/>
</dbReference>
<dbReference type="GO" id="GO:0005737">
    <property type="term" value="C:cytoplasm"/>
    <property type="evidence" value="ECO:0007669"/>
    <property type="project" value="TreeGrafter"/>
</dbReference>
<dbReference type="EMBL" id="CADEAL010004237">
    <property type="protein sequence ID" value="CAB1455048.1"/>
    <property type="molecule type" value="Genomic_DNA"/>
</dbReference>
<dbReference type="PROSITE" id="PS51934">
    <property type="entry name" value="LRAT"/>
    <property type="match status" value="1"/>
</dbReference>
<feature type="transmembrane region" description="Helical" evidence="6">
    <location>
        <begin position="191"/>
        <end position="209"/>
    </location>
</feature>
<keyword evidence="6" id="KW-0472">Membrane</keyword>
<keyword evidence="6" id="KW-1133">Transmembrane helix</keyword>
<name>A0A9N7VTP9_PLEPL</name>
<organism evidence="8 9">
    <name type="scientific">Pleuronectes platessa</name>
    <name type="common">European plaice</name>
    <dbReference type="NCBI Taxonomy" id="8262"/>
    <lineage>
        <taxon>Eukaryota</taxon>
        <taxon>Metazoa</taxon>
        <taxon>Chordata</taxon>
        <taxon>Craniata</taxon>
        <taxon>Vertebrata</taxon>
        <taxon>Euteleostomi</taxon>
        <taxon>Actinopterygii</taxon>
        <taxon>Neopterygii</taxon>
        <taxon>Teleostei</taxon>
        <taxon>Neoteleostei</taxon>
        <taxon>Acanthomorphata</taxon>
        <taxon>Carangaria</taxon>
        <taxon>Pleuronectiformes</taxon>
        <taxon>Pleuronectoidei</taxon>
        <taxon>Pleuronectidae</taxon>
        <taxon>Pleuronectes</taxon>
    </lineage>
</organism>
<comment type="similarity">
    <text evidence="1">Belongs to the H-rev107 family.</text>
</comment>
<evidence type="ECO:0000313" key="9">
    <source>
        <dbReference type="Proteomes" id="UP001153269"/>
    </source>
</evidence>
<dbReference type="Gene3D" id="3.90.1720.10">
    <property type="entry name" value="endopeptidase domain like (from Nostoc punctiforme)"/>
    <property type="match status" value="1"/>
</dbReference>
<evidence type="ECO:0000256" key="5">
    <source>
        <dbReference type="SAM" id="MobiDB-lite"/>
    </source>
</evidence>
<reference evidence="8" key="1">
    <citation type="submission" date="2020-03" db="EMBL/GenBank/DDBJ databases">
        <authorList>
            <person name="Weist P."/>
        </authorList>
    </citation>
    <scope>NUCLEOTIDE SEQUENCE</scope>
</reference>
<keyword evidence="3" id="KW-0378">Hydrolase</keyword>
<dbReference type="PANTHER" id="PTHR13943">
    <property type="entry name" value="HRAS-LIKE SUPPRESSOR - RELATED"/>
    <property type="match status" value="1"/>
</dbReference>
<proteinExistence type="inferred from homology"/>
<keyword evidence="6" id="KW-0812">Transmembrane</keyword>
<dbReference type="GO" id="GO:0004623">
    <property type="term" value="F:phospholipase A2 activity"/>
    <property type="evidence" value="ECO:0007669"/>
    <property type="project" value="TreeGrafter"/>
</dbReference>
<protein>
    <recommendedName>
        <fullName evidence="7">LRAT domain-containing protein</fullName>
    </recommendedName>
</protein>
<dbReference type="GO" id="GO:0016410">
    <property type="term" value="F:N-acyltransferase activity"/>
    <property type="evidence" value="ECO:0007669"/>
    <property type="project" value="TreeGrafter"/>
</dbReference>
<gene>
    <name evidence="8" type="ORF">PLEPLA_LOCUS42818</name>
</gene>
<evidence type="ECO:0000256" key="3">
    <source>
        <dbReference type="ARBA" id="ARBA00022801"/>
    </source>
</evidence>
<accession>A0A9N7VTP9</accession>
<dbReference type="Pfam" id="PF04970">
    <property type="entry name" value="LRAT"/>
    <property type="match status" value="1"/>
</dbReference>
<evidence type="ECO:0000256" key="1">
    <source>
        <dbReference type="ARBA" id="ARBA00007824"/>
    </source>
</evidence>